<proteinExistence type="predicted"/>
<dbReference type="InParanoid" id="A0A409WA56"/>
<comment type="caution">
    <text evidence="1">The sequence shown here is derived from an EMBL/GenBank/DDBJ whole genome shotgun (WGS) entry which is preliminary data.</text>
</comment>
<keyword evidence="2" id="KW-1185">Reference proteome</keyword>
<dbReference type="OrthoDB" id="3253976at2759"/>
<name>A0A409WA56_9AGAR</name>
<dbReference type="AlphaFoldDB" id="A0A409WA56"/>
<sequence>MDGRTVIRSAKLPKDWTSLDLLAYNITVSHQESVDFFGKEQSPIDRLNPLLLSNVDPASLTADSEVAKDRDIYRFHTYLRLASRPDINQKGALHDLERAILEVMGYEETGTILRSHYEVPFTICADYKAAEMDICLIDITTSMILAIFHERIDDELGLSGSRVIGSSIAAFQHNNERRIARGFEPLDSMIIPCITLVRSRPTFYKVPVTTHLSECVITGTYPAEGTVVVGCSPPTATSKVTDRMDLPSYRRIALQYYDAFRDTAKDLWNSFLQS</sequence>
<protein>
    <submittedName>
        <fullName evidence="1">Uncharacterized protein</fullName>
    </submittedName>
</protein>
<evidence type="ECO:0000313" key="2">
    <source>
        <dbReference type="Proteomes" id="UP000284706"/>
    </source>
</evidence>
<accession>A0A409WA56</accession>
<gene>
    <name evidence="1" type="ORF">CVT26_015476</name>
</gene>
<reference evidence="1 2" key="1">
    <citation type="journal article" date="2018" name="Evol. Lett.">
        <title>Horizontal gene cluster transfer increased hallucinogenic mushroom diversity.</title>
        <authorList>
            <person name="Reynolds H.T."/>
            <person name="Vijayakumar V."/>
            <person name="Gluck-Thaler E."/>
            <person name="Korotkin H.B."/>
            <person name="Matheny P.B."/>
            <person name="Slot J.C."/>
        </authorList>
    </citation>
    <scope>NUCLEOTIDE SEQUENCE [LARGE SCALE GENOMIC DNA]</scope>
    <source>
        <strain evidence="1 2">SRW20</strain>
    </source>
</reference>
<organism evidence="1 2">
    <name type="scientific">Gymnopilus dilepis</name>
    <dbReference type="NCBI Taxonomy" id="231916"/>
    <lineage>
        <taxon>Eukaryota</taxon>
        <taxon>Fungi</taxon>
        <taxon>Dikarya</taxon>
        <taxon>Basidiomycota</taxon>
        <taxon>Agaricomycotina</taxon>
        <taxon>Agaricomycetes</taxon>
        <taxon>Agaricomycetidae</taxon>
        <taxon>Agaricales</taxon>
        <taxon>Agaricineae</taxon>
        <taxon>Hymenogastraceae</taxon>
        <taxon>Gymnopilus</taxon>
    </lineage>
</organism>
<evidence type="ECO:0000313" key="1">
    <source>
        <dbReference type="EMBL" id="PPQ75393.1"/>
    </source>
</evidence>
<dbReference type="EMBL" id="NHYE01005264">
    <property type="protein sequence ID" value="PPQ75393.1"/>
    <property type="molecule type" value="Genomic_DNA"/>
</dbReference>
<dbReference type="Proteomes" id="UP000284706">
    <property type="component" value="Unassembled WGS sequence"/>
</dbReference>